<dbReference type="AlphaFoldDB" id="A0A1W1Z0Q1"/>
<dbReference type="STRING" id="937218.SAMN06297251_102107"/>
<gene>
    <name evidence="2" type="ORF">SAMN06297251_102107</name>
</gene>
<organism evidence="2 3">
    <name type="scientific">Fulvimarina manganoxydans</name>
    <dbReference type="NCBI Taxonomy" id="937218"/>
    <lineage>
        <taxon>Bacteria</taxon>
        <taxon>Pseudomonadati</taxon>
        <taxon>Pseudomonadota</taxon>
        <taxon>Alphaproteobacteria</taxon>
        <taxon>Hyphomicrobiales</taxon>
        <taxon>Aurantimonadaceae</taxon>
        <taxon>Fulvimarina</taxon>
    </lineage>
</organism>
<evidence type="ECO:0000313" key="2">
    <source>
        <dbReference type="EMBL" id="SMC41538.1"/>
    </source>
</evidence>
<dbReference type="GO" id="GO:0006355">
    <property type="term" value="P:regulation of DNA-templated transcription"/>
    <property type="evidence" value="ECO:0007669"/>
    <property type="project" value="InterPro"/>
</dbReference>
<dbReference type="InterPro" id="IPR005569">
    <property type="entry name" value="Arc_DNA-bd_dom"/>
</dbReference>
<dbReference type="Gene3D" id="1.10.1220.10">
    <property type="entry name" value="Met repressor-like"/>
    <property type="match status" value="2"/>
</dbReference>
<reference evidence="2 3" key="1">
    <citation type="submission" date="2017-04" db="EMBL/GenBank/DDBJ databases">
        <authorList>
            <person name="Afonso C.L."/>
            <person name="Miller P.J."/>
            <person name="Scott M.A."/>
            <person name="Spackman E."/>
            <person name="Goraichik I."/>
            <person name="Dimitrov K.M."/>
            <person name="Suarez D.L."/>
            <person name="Swayne D.E."/>
        </authorList>
    </citation>
    <scope>NUCLEOTIDE SEQUENCE [LARGE SCALE GENOMIC DNA]</scope>
    <source>
        <strain evidence="2 3">CGMCC 1.10972</strain>
    </source>
</reference>
<keyword evidence="3" id="KW-1185">Reference proteome</keyword>
<feature type="domain" description="Arc-like DNA binding" evidence="1">
    <location>
        <begin position="67"/>
        <end position="107"/>
    </location>
</feature>
<dbReference type="Proteomes" id="UP000192656">
    <property type="component" value="Unassembled WGS sequence"/>
</dbReference>
<dbReference type="InterPro" id="IPR013321">
    <property type="entry name" value="Arc_rbn_hlx_hlx"/>
</dbReference>
<dbReference type="SUPFAM" id="SSF47598">
    <property type="entry name" value="Ribbon-helix-helix"/>
    <property type="match status" value="2"/>
</dbReference>
<protein>
    <submittedName>
        <fullName evidence="2">Arc-like DNA binding domain-containing protein</fullName>
    </submittedName>
</protein>
<dbReference type="InterPro" id="IPR010985">
    <property type="entry name" value="Ribbon_hlx_hlx"/>
</dbReference>
<dbReference type="GO" id="GO:0003677">
    <property type="term" value="F:DNA binding"/>
    <property type="evidence" value="ECO:0007669"/>
    <property type="project" value="InterPro"/>
</dbReference>
<accession>A0A1W1Z0Q1</accession>
<dbReference type="RefSeq" id="WP_170923149.1">
    <property type="nucleotide sequence ID" value="NZ_FWXR01000002.1"/>
</dbReference>
<dbReference type="Pfam" id="PF03869">
    <property type="entry name" value="Arc"/>
    <property type="match status" value="2"/>
</dbReference>
<feature type="domain" description="Arc-like DNA binding" evidence="1">
    <location>
        <begin position="6"/>
        <end position="46"/>
    </location>
</feature>
<evidence type="ECO:0000259" key="1">
    <source>
        <dbReference type="Pfam" id="PF03869"/>
    </source>
</evidence>
<sequence>MGDNQSKPDQYQLRFPDGLRDRLKDAAAANHRSMNSEIVARLLASFGESISEPEAAPMERITAQQGDPQIKFRFPTWMHEAVKARADANGRSMNAEVSAIVAAALNGEDDRLARIEAKLDALLNGGAA</sequence>
<evidence type="ECO:0000313" key="3">
    <source>
        <dbReference type="Proteomes" id="UP000192656"/>
    </source>
</evidence>
<dbReference type="EMBL" id="FWXR01000002">
    <property type="protein sequence ID" value="SMC41538.1"/>
    <property type="molecule type" value="Genomic_DNA"/>
</dbReference>
<proteinExistence type="predicted"/>
<name>A0A1W1Z0Q1_9HYPH</name>